<dbReference type="PANTHER" id="PTHR43210">
    <property type="entry name" value="DETHIOBIOTIN SYNTHETASE"/>
    <property type="match status" value="1"/>
</dbReference>
<keyword evidence="2" id="KW-0436">Ligase</keyword>
<dbReference type="InterPro" id="IPR004472">
    <property type="entry name" value="DTB_synth_BioD"/>
</dbReference>
<dbReference type="GO" id="GO:0032259">
    <property type="term" value="P:methylation"/>
    <property type="evidence" value="ECO:0007669"/>
    <property type="project" value="UniProtKB-KW"/>
</dbReference>
<dbReference type="Proteomes" id="UP000185678">
    <property type="component" value="Unassembled WGS sequence"/>
</dbReference>
<comment type="caution">
    <text evidence="2">Lacks conserved residue(s) required for the propagation of feature annotation.</text>
</comment>
<comment type="catalytic activity">
    <reaction evidence="2">
        <text>(7R,8S)-7,8-diammoniononanoate + CO2 + ATP = (4R,5S)-dethiobiotin + ADP + phosphate + 3 H(+)</text>
        <dbReference type="Rhea" id="RHEA:15805"/>
        <dbReference type="ChEBI" id="CHEBI:15378"/>
        <dbReference type="ChEBI" id="CHEBI:16526"/>
        <dbReference type="ChEBI" id="CHEBI:30616"/>
        <dbReference type="ChEBI" id="CHEBI:43474"/>
        <dbReference type="ChEBI" id="CHEBI:149469"/>
        <dbReference type="ChEBI" id="CHEBI:149473"/>
        <dbReference type="ChEBI" id="CHEBI:456216"/>
        <dbReference type="EC" id="6.3.3.3"/>
    </reaction>
</comment>
<comment type="subunit">
    <text evidence="2">Homodimer.</text>
</comment>
<feature type="active site" evidence="2">
    <location>
        <position position="41"/>
    </location>
</feature>
<dbReference type="Pfam" id="PF13500">
    <property type="entry name" value="AAA_26"/>
    <property type="match status" value="1"/>
</dbReference>
<dbReference type="GO" id="GO:0004141">
    <property type="term" value="F:dethiobiotin synthase activity"/>
    <property type="evidence" value="ECO:0007669"/>
    <property type="project" value="UniProtKB-UniRule"/>
</dbReference>
<keyword evidence="2" id="KW-0067">ATP-binding</keyword>
<evidence type="ECO:0000313" key="3">
    <source>
        <dbReference type="EMBL" id="SIS56288.1"/>
    </source>
</evidence>
<dbReference type="STRING" id="80876.SAMN05421779_102595"/>
<dbReference type="Gene3D" id="3.40.50.300">
    <property type="entry name" value="P-loop containing nucleotide triphosphate hydrolases"/>
    <property type="match status" value="1"/>
</dbReference>
<comment type="pathway">
    <text evidence="2">Cofactor biosynthesis; biotin biosynthesis; biotin from 7,8-diaminononanoate: step 1/2.</text>
</comment>
<sequence>MQDSPFSPVPGSCFVTGTGTDVGKTVVAAALVAALGADYWKPVQSGTDELPAGDAGTVARLAALGEDRLVPTVYAFKAPLSPDQAAAREQVTIDLSSLTLPRRDRPLVVEGAGGILVPLSRRHTMVHLMARLLLPVVVVAPSGLGTINHTLLTLEGLRHRNLPVAGVIFSGPPHPDNAESVARLGAVRVLGTLPRLDPLTPAALALAAQALDLSPLIDPPTRGFAEF</sequence>
<comment type="cofactor">
    <cofactor evidence="2">
        <name>Mg(2+)</name>
        <dbReference type="ChEBI" id="CHEBI:18420"/>
    </cofactor>
</comment>
<feature type="binding site" evidence="2">
    <location>
        <begin position="194"/>
        <end position="196"/>
    </location>
    <ligand>
        <name>ATP</name>
        <dbReference type="ChEBI" id="CHEBI:30616"/>
    </ligand>
</feature>
<keyword evidence="2" id="KW-0460">Magnesium</keyword>
<dbReference type="GO" id="GO:0008168">
    <property type="term" value="F:methyltransferase activity"/>
    <property type="evidence" value="ECO:0007669"/>
    <property type="project" value="UniProtKB-KW"/>
</dbReference>
<dbReference type="AlphaFoldDB" id="A0A1N7K410"/>
<evidence type="ECO:0000313" key="4">
    <source>
        <dbReference type="Proteomes" id="UP000185678"/>
    </source>
</evidence>
<keyword evidence="2" id="KW-0479">Metal-binding</keyword>
<dbReference type="GO" id="GO:0000287">
    <property type="term" value="F:magnesium ion binding"/>
    <property type="evidence" value="ECO:0007669"/>
    <property type="project" value="UniProtKB-UniRule"/>
</dbReference>
<dbReference type="RefSeq" id="WP_076399436.1">
    <property type="nucleotide sequence ID" value="NZ_FTOA01000002.1"/>
</dbReference>
<proteinExistence type="inferred from homology"/>
<dbReference type="HAMAP" id="MF_00336">
    <property type="entry name" value="BioD"/>
    <property type="match status" value="1"/>
</dbReference>
<keyword evidence="2" id="KW-0963">Cytoplasm</keyword>
<accession>A0A1N7K410</accession>
<keyword evidence="3" id="KW-0808">Transferase</keyword>
<evidence type="ECO:0000256" key="1">
    <source>
        <dbReference type="ARBA" id="ARBA00022756"/>
    </source>
</evidence>
<dbReference type="CDD" id="cd03109">
    <property type="entry name" value="DTBS"/>
    <property type="match status" value="1"/>
</dbReference>
<keyword evidence="2" id="KW-0547">Nucleotide-binding</keyword>
<dbReference type="InterPro" id="IPR027417">
    <property type="entry name" value="P-loop_NTPase"/>
</dbReference>
<dbReference type="GO" id="GO:0009102">
    <property type="term" value="P:biotin biosynthetic process"/>
    <property type="evidence" value="ECO:0007669"/>
    <property type="project" value="UniProtKB-UniRule"/>
</dbReference>
<feature type="binding site" evidence="2">
    <location>
        <position position="25"/>
    </location>
    <ligand>
        <name>Mg(2+)</name>
        <dbReference type="ChEBI" id="CHEBI:18420"/>
    </ligand>
</feature>
<dbReference type="PANTHER" id="PTHR43210:SF5">
    <property type="entry name" value="DETHIOBIOTIN SYNTHETASE"/>
    <property type="match status" value="1"/>
</dbReference>
<gene>
    <name evidence="2" type="primary">bioD</name>
    <name evidence="3" type="ORF">SAMN05421779_102595</name>
</gene>
<reference evidence="3 4" key="1">
    <citation type="submission" date="2017-01" db="EMBL/GenBank/DDBJ databases">
        <authorList>
            <person name="Mah S.A."/>
            <person name="Swanson W.J."/>
            <person name="Moy G.W."/>
            <person name="Vacquier V.D."/>
        </authorList>
    </citation>
    <scope>NUCLEOTIDE SEQUENCE [LARGE SCALE GENOMIC DNA]</scope>
    <source>
        <strain evidence="3 4">DSM 11589</strain>
    </source>
</reference>
<comment type="similarity">
    <text evidence="2">Belongs to the dethiobiotin synthetase family.</text>
</comment>
<feature type="binding site" evidence="2">
    <location>
        <position position="45"/>
    </location>
    <ligand>
        <name>substrate</name>
    </ligand>
</feature>
<organism evidence="3 4">
    <name type="scientific">Insolitispirillum peregrinum</name>
    <dbReference type="NCBI Taxonomy" id="80876"/>
    <lineage>
        <taxon>Bacteria</taxon>
        <taxon>Pseudomonadati</taxon>
        <taxon>Pseudomonadota</taxon>
        <taxon>Alphaproteobacteria</taxon>
        <taxon>Rhodospirillales</taxon>
        <taxon>Novispirillaceae</taxon>
        <taxon>Insolitispirillum</taxon>
    </lineage>
</organism>
<dbReference type="OrthoDB" id="9802097at2"/>
<dbReference type="NCBIfam" id="TIGR00347">
    <property type="entry name" value="bioD"/>
    <property type="match status" value="1"/>
</dbReference>
<feature type="binding site" evidence="2">
    <location>
        <begin position="21"/>
        <end position="26"/>
    </location>
    <ligand>
        <name>ATP</name>
        <dbReference type="ChEBI" id="CHEBI:30616"/>
    </ligand>
</feature>
<feature type="binding site" evidence="2">
    <location>
        <position position="110"/>
    </location>
    <ligand>
        <name>Mg(2+)</name>
        <dbReference type="ChEBI" id="CHEBI:18420"/>
    </ligand>
</feature>
<protein>
    <recommendedName>
        <fullName evidence="2">ATP-dependent dethiobiotin synthetase BioD</fullName>
        <ecNumber evidence="2">6.3.3.3</ecNumber>
    </recommendedName>
    <alternativeName>
        <fullName evidence="2">DTB synthetase</fullName>
        <shortName evidence="2">DTBS</shortName>
    </alternativeName>
    <alternativeName>
        <fullName evidence="2">Dethiobiotin synthase</fullName>
    </alternativeName>
</protein>
<keyword evidence="4" id="KW-1185">Reference proteome</keyword>
<name>A0A1N7K410_9PROT</name>
<dbReference type="EC" id="6.3.3.3" evidence="2"/>
<keyword evidence="3" id="KW-0489">Methyltransferase</keyword>
<keyword evidence="1 2" id="KW-0093">Biotin biosynthesis</keyword>
<dbReference type="GO" id="GO:0005829">
    <property type="term" value="C:cytosol"/>
    <property type="evidence" value="ECO:0007669"/>
    <property type="project" value="TreeGrafter"/>
</dbReference>
<dbReference type="SUPFAM" id="SSF52540">
    <property type="entry name" value="P-loop containing nucleoside triphosphate hydrolases"/>
    <property type="match status" value="1"/>
</dbReference>
<dbReference type="UniPathway" id="UPA00078">
    <property type="reaction ID" value="UER00161"/>
</dbReference>
<dbReference type="PIRSF" id="PIRSF006755">
    <property type="entry name" value="DTB_synth"/>
    <property type="match status" value="1"/>
</dbReference>
<comment type="subcellular location">
    <subcellularLocation>
        <location evidence="2">Cytoplasm</location>
    </subcellularLocation>
</comment>
<dbReference type="GO" id="GO:0005524">
    <property type="term" value="F:ATP binding"/>
    <property type="evidence" value="ECO:0007669"/>
    <property type="project" value="UniProtKB-UniRule"/>
</dbReference>
<evidence type="ECO:0000256" key="2">
    <source>
        <dbReference type="HAMAP-Rule" id="MF_00336"/>
    </source>
</evidence>
<feature type="binding site" evidence="2">
    <location>
        <begin position="110"/>
        <end position="113"/>
    </location>
    <ligand>
        <name>ATP</name>
        <dbReference type="ChEBI" id="CHEBI:30616"/>
    </ligand>
</feature>
<comment type="function">
    <text evidence="2">Catalyzes a mechanistically unusual reaction, the ATP-dependent insertion of CO2 between the N7 and N8 nitrogen atoms of 7,8-diaminopelargonic acid (DAPA, also called 7,8-diammoniononanoate) to form a ureido ring.</text>
</comment>
<dbReference type="EMBL" id="FTOA01000002">
    <property type="protein sequence ID" value="SIS56288.1"/>
    <property type="molecule type" value="Genomic_DNA"/>
</dbReference>